<dbReference type="EMBL" id="BAAAOP010000005">
    <property type="protein sequence ID" value="GAA2187631.1"/>
    <property type="molecule type" value="Genomic_DNA"/>
</dbReference>
<evidence type="ECO:0000313" key="3">
    <source>
        <dbReference type="EMBL" id="GAA2187631.1"/>
    </source>
</evidence>
<gene>
    <name evidence="3" type="ORF">GCM10009786_13380</name>
</gene>
<comment type="caution">
    <text evidence="3">The sequence shown here is derived from an EMBL/GenBank/DDBJ whole genome shotgun (WGS) entry which is preliminary data.</text>
</comment>
<dbReference type="InterPro" id="IPR005302">
    <property type="entry name" value="MoCF_Sase_C"/>
</dbReference>
<dbReference type="PROSITE" id="PS51340">
    <property type="entry name" value="MOSC"/>
    <property type="match status" value="1"/>
</dbReference>
<dbReference type="SUPFAM" id="SSF50800">
    <property type="entry name" value="PK beta-barrel domain-like"/>
    <property type="match status" value="1"/>
</dbReference>
<evidence type="ECO:0000313" key="4">
    <source>
        <dbReference type="Proteomes" id="UP001501084"/>
    </source>
</evidence>
<name>A0ABN3B4W3_9MICO</name>
<keyword evidence="4" id="KW-1185">Reference proteome</keyword>
<reference evidence="3 4" key="1">
    <citation type="journal article" date="2019" name="Int. J. Syst. Evol. Microbiol.">
        <title>The Global Catalogue of Microorganisms (GCM) 10K type strain sequencing project: providing services to taxonomists for standard genome sequencing and annotation.</title>
        <authorList>
            <consortium name="The Broad Institute Genomics Platform"/>
            <consortium name="The Broad Institute Genome Sequencing Center for Infectious Disease"/>
            <person name="Wu L."/>
            <person name="Ma J."/>
        </authorList>
    </citation>
    <scope>NUCLEOTIDE SEQUENCE [LARGE SCALE GENOMIC DNA]</scope>
    <source>
        <strain evidence="3 4">JCM 14919</strain>
    </source>
</reference>
<evidence type="ECO:0000256" key="1">
    <source>
        <dbReference type="SAM" id="MobiDB-lite"/>
    </source>
</evidence>
<protein>
    <submittedName>
        <fullName evidence="3">MOSC domain-containing protein</fullName>
    </submittedName>
</protein>
<feature type="domain" description="MOSC" evidence="2">
    <location>
        <begin position="108"/>
        <end position="301"/>
    </location>
</feature>
<dbReference type="InterPro" id="IPR011037">
    <property type="entry name" value="Pyrv_Knase-like_insert_dom_sf"/>
</dbReference>
<organism evidence="3 4">
    <name type="scientific">Leucobacter alluvii</name>
    <dbReference type="NCBI Taxonomy" id="340321"/>
    <lineage>
        <taxon>Bacteria</taxon>
        <taxon>Bacillati</taxon>
        <taxon>Actinomycetota</taxon>
        <taxon>Actinomycetes</taxon>
        <taxon>Micrococcales</taxon>
        <taxon>Microbacteriaceae</taxon>
        <taxon>Leucobacter</taxon>
    </lineage>
</organism>
<proteinExistence type="predicted"/>
<dbReference type="RefSeq" id="WP_346057812.1">
    <property type="nucleotide sequence ID" value="NZ_BAAAOP010000005.1"/>
</dbReference>
<accession>A0ABN3B4W3</accession>
<sequence length="305" mass="33378">MPRVVALYRYPVKGFTPERRERLTVQRDGRIVGDRVLAFRFAEAALPEQRDGLDYWPKAQGLALQDFPALAALRLEFDAAERHVTIFSGTSVMVSAALDDAGRKHLSDVMTEFVLGTREGKRLQRPGRLPLELVGDGEHARFQDREQGYVSLHGRASVLALSAVIERTDGGTPELTASGGDPDPSSATDPALDDRRFRSNIVIDGVEAWEELEWRGAVRIGELEFRTAEPIVRCLATHANPETGARDARVLTTLTQRIGQREPTLGTLLLPRDLPAPMPAGTELGSAAWGDIRVGDDVELIAGAL</sequence>
<dbReference type="Proteomes" id="UP001501084">
    <property type="component" value="Unassembled WGS sequence"/>
</dbReference>
<evidence type="ECO:0000259" key="2">
    <source>
        <dbReference type="PROSITE" id="PS51340"/>
    </source>
</evidence>
<feature type="region of interest" description="Disordered" evidence="1">
    <location>
        <begin position="170"/>
        <end position="193"/>
    </location>
</feature>
<dbReference type="Pfam" id="PF03473">
    <property type="entry name" value="MOSC"/>
    <property type="match status" value="1"/>
</dbReference>